<evidence type="ECO:0000313" key="2">
    <source>
        <dbReference type="Proteomes" id="UP000199564"/>
    </source>
</evidence>
<dbReference type="EMBL" id="FOVW01000004">
    <property type="protein sequence ID" value="SFO13691.1"/>
    <property type="molecule type" value="Genomic_DNA"/>
</dbReference>
<evidence type="ECO:0000313" key="1">
    <source>
        <dbReference type="EMBL" id="SFO13691.1"/>
    </source>
</evidence>
<dbReference type="RefSeq" id="WP_139217456.1">
    <property type="nucleotide sequence ID" value="NZ_FOVW01000004.1"/>
</dbReference>
<name>A0A1I5ERM2_9BACT</name>
<keyword evidence="2" id="KW-1185">Reference proteome</keyword>
<dbReference type="Proteomes" id="UP000199564">
    <property type="component" value="Unassembled WGS sequence"/>
</dbReference>
<proteinExistence type="predicted"/>
<sequence>MRSVVSILLLVCFASYHFGYYLFYYSHQYHLESKWTEKIYTDQIKGLEERMMVIPLSAPYMSNQEHFQNTNTRFEKDGKFYRAIKQRYQNDSLEIIYVPDTARKSLESTVQKWISAVTDGDFDSEQSNSKSFKSFVKDYIQTVSHEFQGVNSKASVTTLGFIFSPYQNPFYTLDSPPPQFLG</sequence>
<organism evidence="1 2">
    <name type="scientific">Algoriphagus ornithinivorans</name>
    <dbReference type="NCBI Taxonomy" id="226506"/>
    <lineage>
        <taxon>Bacteria</taxon>
        <taxon>Pseudomonadati</taxon>
        <taxon>Bacteroidota</taxon>
        <taxon>Cytophagia</taxon>
        <taxon>Cytophagales</taxon>
        <taxon>Cyclobacteriaceae</taxon>
        <taxon>Algoriphagus</taxon>
    </lineage>
</organism>
<dbReference type="AlphaFoldDB" id="A0A1I5ERM2"/>
<protein>
    <submittedName>
        <fullName evidence="1">Uncharacterized protein</fullName>
    </submittedName>
</protein>
<reference evidence="2" key="1">
    <citation type="submission" date="2016-10" db="EMBL/GenBank/DDBJ databases">
        <authorList>
            <person name="Varghese N."/>
            <person name="Submissions S."/>
        </authorList>
    </citation>
    <scope>NUCLEOTIDE SEQUENCE [LARGE SCALE GENOMIC DNA]</scope>
    <source>
        <strain evidence="2">DSM 15282</strain>
    </source>
</reference>
<accession>A0A1I5ERM2</accession>
<gene>
    <name evidence="1" type="ORF">SAMN04488519_10416</name>
</gene>